<feature type="transmembrane region" description="Helical" evidence="1">
    <location>
        <begin position="46"/>
        <end position="70"/>
    </location>
</feature>
<protein>
    <recommendedName>
        <fullName evidence="3">DUF2269 family protein</fullName>
    </recommendedName>
</protein>
<sequence length="155" mass="15983">MPVGAWKFLHLLSAFYFVGALTVSEWNARALRGPADWPARAALAGVVRRALLVAALGALLLSGVAGNMLAVSLGYSMSGDGWLHAANGLWLVTVAVLIALALPAASKLAAVATAAAGGGPPDGWDAALARLRAANVILAVLWLAMVGLMVFRWRS</sequence>
<accession>A0A832I4F8</accession>
<dbReference type="AlphaFoldDB" id="A0A832I4F8"/>
<keyword evidence="1" id="KW-0472">Membrane</keyword>
<name>A0A832I4F8_UNCEI</name>
<keyword evidence="1" id="KW-0812">Transmembrane</keyword>
<evidence type="ECO:0000256" key="1">
    <source>
        <dbReference type="SAM" id="Phobius"/>
    </source>
</evidence>
<organism evidence="2">
    <name type="scientific">Eiseniibacteriota bacterium</name>
    <dbReference type="NCBI Taxonomy" id="2212470"/>
    <lineage>
        <taxon>Bacteria</taxon>
        <taxon>Candidatus Eiseniibacteriota</taxon>
    </lineage>
</organism>
<evidence type="ECO:0008006" key="3">
    <source>
        <dbReference type="Google" id="ProtNLM"/>
    </source>
</evidence>
<comment type="caution">
    <text evidence="2">The sequence shown here is derived from an EMBL/GenBank/DDBJ whole genome shotgun (WGS) entry which is preliminary data.</text>
</comment>
<feature type="transmembrane region" description="Helical" evidence="1">
    <location>
        <begin position="133"/>
        <end position="151"/>
    </location>
</feature>
<proteinExistence type="predicted"/>
<feature type="transmembrane region" description="Helical" evidence="1">
    <location>
        <begin position="82"/>
        <end position="102"/>
    </location>
</feature>
<reference evidence="2" key="1">
    <citation type="journal article" date="2020" name="mSystems">
        <title>Genome- and Community-Level Interaction Insights into Carbon Utilization and Element Cycling Functions of Hydrothermarchaeota in Hydrothermal Sediment.</title>
        <authorList>
            <person name="Zhou Z."/>
            <person name="Liu Y."/>
            <person name="Xu W."/>
            <person name="Pan J."/>
            <person name="Luo Z.H."/>
            <person name="Li M."/>
        </authorList>
    </citation>
    <scope>NUCLEOTIDE SEQUENCE [LARGE SCALE GENOMIC DNA]</scope>
    <source>
        <strain evidence="2">SpSt-381</strain>
    </source>
</reference>
<dbReference type="EMBL" id="DSQF01000018">
    <property type="protein sequence ID" value="HGZ43586.1"/>
    <property type="molecule type" value="Genomic_DNA"/>
</dbReference>
<evidence type="ECO:0000313" key="2">
    <source>
        <dbReference type="EMBL" id="HGZ43586.1"/>
    </source>
</evidence>
<gene>
    <name evidence="2" type="ORF">ENR23_09205</name>
</gene>
<keyword evidence="1" id="KW-1133">Transmembrane helix</keyword>